<proteinExistence type="inferred from homology"/>
<comment type="caution">
    <text evidence="7">The sequence shown here is derived from an EMBL/GenBank/DDBJ whole genome shotgun (WGS) entry which is preliminary data.</text>
</comment>
<feature type="domain" description="BIG2" evidence="6">
    <location>
        <begin position="629"/>
        <end position="708"/>
    </location>
</feature>
<gene>
    <name evidence="7" type="ORF">H9742_13145</name>
</gene>
<evidence type="ECO:0000313" key="7">
    <source>
        <dbReference type="EMBL" id="HIW82441.1"/>
    </source>
</evidence>
<reference evidence="7" key="2">
    <citation type="submission" date="2021-04" db="EMBL/GenBank/DDBJ databases">
        <authorList>
            <person name="Gilroy R."/>
        </authorList>
    </citation>
    <scope>NUCLEOTIDE SEQUENCE</scope>
    <source>
        <strain evidence="7">CHK195-6426</strain>
    </source>
</reference>
<dbReference type="SUPFAM" id="SSF49373">
    <property type="entry name" value="Invasin/intimin cell-adhesion fragments"/>
    <property type="match status" value="1"/>
</dbReference>
<dbReference type="Gene3D" id="3.20.20.80">
    <property type="entry name" value="Glycosidases"/>
    <property type="match status" value="1"/>
</dbReference>
<reference evidence="7" key="1">
    <citation type="journal article" date="2021" name="PeerJ">
        <title>Extensive microbial diversity within the chicken gut microbiome revealed by metagenomics and culture.</title>
        <authorList>
            <person name="Gilroy R."/>
            <person name="Ravi A."/>
            <person name="Getino M."/>
            <person name="Pursley I."/>
            <person name="Horton D.L."/>
            <person name="Alikhan N.F."/>
            <person name="Baker D."/>
            <person name="Gharbi K."/>
            <person name="Hall N."/>
            <person name="Watson M."/>
            <person name="Adriaenssens E.M."/>
            <person name="Foster-Nyarko E."/>
            <person name="Jarju S."/>
            <person name="Secka A."/>
            <person name="Antonio M."/>
            <person name="Oren A."/>
            <person name="Chaudhuri R.R."/>
            <person name="La Ragione R."/>
            <person name="Hildebrand F."/>
            <person name="Pallen M.J."/>
        </authorList>
    </citation>
    <scope>NUCLEOTIDE SEQUENCE</scope>
    <source>
        <strain evidence="7">CHK195-6426</strain>
    </source>
</reference>
<evidence type="ECO:0000259" key="6">
    <source>
        <dbReference type="SMART" id="SM00635"/>
    </source>
</evidence>
<dbReference type="PANTHER" id="PTHR34135">
    <property type="entry name" value="LYSOZYME"/>
    <property type="match status" value="1"/>
</dbReference>
<dbReference type="SUPFAM" id="SSF69360">
    <property type="entry name" value="Cell wall binding repeat"/>
    <property type="match status" value="1"/>
</dbReference>
<evidence type="ECO:0000256" key="3">
    <source>
        <dbReference type="PROSITE-ProRule" id="PRU00591"/>
    </source>
</evidence>
<dbReference type="InterPro" id="IPR002053">
    <property type="entry name" value="Glyco_hydro_25"/>
</dbReference>
<dbReference type="InterPro" id="IPR018337">
    <property type="entry name" value="Cell_wall/Cho-bd_repeat"/>
</dbReference>
<feature type="transmembrane region" description="Helical" evidence="5">
    <location>
        <begin position="189"/>
        <end position="209"/>
    </location>
</feature>
<dbReference type="Proteomes" id="UP000824265">
    <property type="component" value="Unassembled WGS sequence"/>
</dbReference>
<dbReference type="EMBL" id="DXGH01000072">
    <property type="protein sequence ID" value="HIW82441.1"/>
    <property type="molecule type" value="Genomic_DNA"/>
</dbReference>
<keyword evidence="2" id="KW-0677">Repeat</keyword>
<dbReference type="Pfam" id="PF01183">
    <property type="entry name" value="Glyco_hydro_25"/>
    <property type="match status" value="1"/>
</dbReference>
<dbReference type="PANTHER" id="PTHR34135:SF2">
    <property type="entry name" value="LYSOZYME"/>
    <property type="match status" value="1"/>
</dbReference>
<dbReference type="PROSITE" id="PS51904">
    <property type="entry name" value="GLYCOSYL_HYDROL_F25_2"/>
    <property type="match status" value="1"/>
</dbReference>
<dbReference type="Gene3D" id="2.10.270.10">
    <property type="entry name" value="Cholin Binding"/>
    <property type="match status" value="1"/>
</dbReference>
<organism evidence="7 8">
    <name type="scientific">Candidatus Acetatifactor stercoripullorum</name>
    <dbReference type="NCBI Taxonomy" id="2838414"/>
    <lineage>
        <taxon>Bacteria</taxon>
        <taxon>Bacillati</taxon>
        <taxon>Bacillota</taxon>
        <taxon>Clostridia</taxon>
        <taxon>Lachnospirales</taxon>
        <taxon>Lachnospiraceae</taxon>
        <taxon>Acetatifactor</taxon>
    </lineage>
</organism>
<dbReference type="Gene3D" id="2.60.40.1080">
    <property type="match status" value="3"/>
</dbReference>
<evidence type="ECO:0000313" key="8">
    <source>
        <dbReference type="Proteomes" id="UP000824265"/>
    </source>
</evidence>
<evidence type="ECO:0000256" key="1">
    <source>
        <dbReference type="ARBA" id="ARBA00010646"/>
    </source>
</evidence>
<keyword evidence="5" id="KW-1133">Transmembrane helix</keyword>
<dbReference type="Pfam" id="PF19127">
    <property type="entry name" value="Choline_bind_3"/>
    <property type="match status" value="1"/>
</dbReference>
<feature type="domain" description="BIG2" evidence="6">
    <location>
        <begin position="441"/>
        <end position="520"/>
    </location>
</feature>
<dbReference type="SUPFAM" id="SSF51445">
    <property type="entry name" value="(Trans)glycosidases"/>
    <property type="match status" value="1"/>
</dbReference>
<dbReference type="GO" id="GO:0016998">
    <property type="term" value="P:cell wall macromolecule catabolic process"/>
    <property type="evidence" value="ECO:0007669"/>
    <property type="project" value="InterPro"/>
</dbReference>
<keyword evidence="5" id="KW-0812">Transmembrane</keyword>
<dbReference type="CDD" id="cd06414">
    <property type="entry name" value="GH25_LytC-like"/>
    <property type="match status" value="1"/>
</dbReference>
<keyword evidence="5" id="KW-0472">Membrane</keyword>
<comment type="similarity">
    <text evidence="1">Belongs to the glycosyl hydrolase 25 family.</text>
</comment>
<feature type="compositionally biased region" description="Acidic residues" evidence="4">
    <location>
        <begin position="18"/>
        <end position="97"/>
    </location>
</feature>
<dbReference type="GO" id="GO:0016052">
    <property type="term" value="P:carbohydrate catabolic process"/>
    <property type="evidence" value="ECO:0007669"/>
    <property type="project" value="TreeGrafter"/>
</dbReference>
<evidence type="ECO:0000256" key="2">
    <source>
        <dbReference type="ARBA" id="ARBA00022737"/>
    </source>
</evidence>
<dbReference type="PROSITE" id="PS51170">
    <property type="entry name" value="CW"/>
    <property type="match status" value="1"/>
</dbReference>
<evidence type="ECO:0000256" key="5">
    <source>
        <dbReference type="SAM" id="Phobius"/>
    </source>
</evidence>
<feature type="region of interest" description="Disordered" evidence="4">
    <location>
        <begin position="14"/>
        <end position="97"/>
    </location>
</feature>
<feature type="repeat" description="Cell wall-binding" evidence="3">
    <location>
        <begin position="763"/>
        <end position="782"/>
    </location>
</feature>
<evidence type="ECO:0000256" key="4">
    <source>
        <dbReference type="SAM" id="MobiDB-lite"/>
    </source>
</evidence>
<dbReference type="InterPro" id="IPR017853">
    <property type="entry name" value="GH"/>
</dbReference>
<accession>A0A9D1UDB5</accession>
<dbReference type="AlphaFoldDB" id="A0A9D1UDB5"/>
<dbReference type="GO" id="GO:0009253">
    <property type="term" value="P:peptidoglycan catabolic process"/>
    <property type="evidence" value="ECO:0007669"/>
    <property type="project" value="InterPro"/>
</dbReference>
<sequence length="1003" mass="107991">MKRLFGHTKKPYEKFEEDRSDWDADWDAQEEEEYDAQEELEDEEGTYYADEEYEEDYEYEEAEESEYYAEDDTEDDIEASGYYAEEESGEAEYYAQDDEAEDAAYYIEEEYPEEAEYYPEDDTEPYEAEEYYPEDDAEAGYYIEEEERSAYHSTAAPKRQRRTGKKAGPGVLLAGLWNRFLEMGTMDKIITSTGVAVLVLALVTGSIYASARIADGQVDEFVTVGAQLDGITTIGETGLMAVADAELARLAAAGVVEQEQNTEYDETEYSRQVTVKLELTSVQKDLKVKFTNEETGKLIANVPFSVTVTDPEGDSETWTDDDMDGIIYQKDITPGTYKVSINALTDAKYADYTIPQGAQSVVVKKDITYQKIDVKNEIKKESEVDAAKEDTRKNETVVESSLQDTVEWVESTSTVNTYTEVAKSTIPDPATYAMSGSFLRMAYKASVSPSSKTLKVGESFTVTAQCPEVNLTNVTWTSSNPGTVKVEGSGASATVTALGATNGAVLISFSASGSTVSGNNAVTGLTGTCSVTVSDAAGSVSLDQSSMTLAIGAQGTAKAQAAGFTAGKQLTYSVSSNRTDIATASVDASGNLTIKGVAAGDAVITLTVNYTGGAAATAASAALNVKVTGNKTITLDKTSATVYLTAPVTINASITNATTQNAVTAESSDTGVATVSVSGRAVTITGVSAGSAVITVKYSENGEEVKAACAVTVKAHPREDKTSKLKDSSGQQLYVLENNAYREAVFADYYTADKFFVKGEAKYTGWQTLDGKVYFFDASGNKVTGEQVIQGAKYNFASDGSLVTGSGTMGIDVSKWNGTIDWEAVKNSGVSYVIIRCGYRGSSQGSLIEDPKYAANIKGATAAGLKVGVYFFTQAVDAVEAVEEASMVLELVKNYKISYPIFLDVESSGGRADGIDKQTRTEVCKAFCQTIQNAGYTAGIYANKTWLTSKIDTSALSAYKIWLAQYAAKPTYEGRYDLWQYKSTGRVSGISGNVDLNLSYLGY</sequence>
<dbReference type="SMART" id="SM00635">
    <property type="entry name" value="BID_2"/>
    <property type="match status" value="3"/>
</dbReference>
<protein>
    <recommendedName>
        <fullName evidence="6">BIG2 domain-containing protein</fullName>
    </recommendedName>
</protein>
<name>A0A9D1UDB5_9FIRM</name>
<dbReference type="GO" id="GO:0003796">
    <property type="term" value="F:lysozyme activity"/>
    <property type="evidence" value="ECO:0007669"/>
    <property type="project" value="InterPro"/>
</dbReference>
<dbReference type="InterPro" id="IPR008964">
    <property type="entry name" value="Invasin/intimin_cell_adhesion"/>
</dbReference>
<dbReference type="InterPro" id="IPR003343">
    <property type="entry name" value="Big_2"/>
</dbReference>
<feature type="domain" description="BIG2" evidence="6">
    <location>
        <begin position="536"/>
        <end position="618"/>
    </location>
</feature>